<dbReference type="Pfam" id="PF07106">
    <property type="entry name" value="WHD_TBPIP"/>
    <property type="match status" value="1"/>
</dbReference>
<dbReference type="InterPro" id="IPR036388">
    <property type="entry name" value="WH-like_DNA-bd_sf"/>
</dbReference>
<dbReference type="GO" id="GO:0120230">
    <property type="term" value="F:recombinase activator activity"/>
    <property type="evidence" value="ECO:0007669"/>
    <property type="project" value="TreeGrafter"/>
</dbReference>
<evidence type="ECO:0000256" key="2">
    <source>
        <dbReference type="ARBA" id="ARBA00007922"/>
    </source>
</evidence>
<sequence>MAPRKEKPEKVSANEAADTILNYLPKILTTTPSSRPYSATDISANLHNKVTKATATKILKDLHDRNEISGRASGKQLIYHALQPPSDATTPELLTTLTSKTATLTTSTAALAATAKTLRTALLELTSTLSTAELVASLRDLEAEKRDIEARLAVLRQGDARVVRPEERAEVEGEWRKWSAAAKRRGEISRRMWRDIEGVLGEEEERGEVRERLGLDD</sequence>
<keyword evidence="5" id="KW-0469">Meiosis</keyword>
<protein>
    <submittedName>
        <fullName evidence="8">Tat binding protein 1-interacting</fullName>
    </submittedName>
</protein>
<dbReference type="AlphaFoldDB" id="A0A2T2NBS5"/>
<proteinExistence type="inferred from homology"/>
<keyword evidence="4" id="KW-0539">Nucleus</keyword>
<evidence type="ECO:0000313" key="9">
    <source>
        <dbReference type="Proteomes" id="UP000240883"/>
    </source>
</evidence>
<evidence type="ECO:0000256" key="6">
    <source>
        <dbReference type="SAM" id="Coils"/>
    </source>
</evidence>
<dbReference type="OrthoDB" id="272266at2759"/>
<feature type="domain" description="Homologous-pairing protein 2 winged helix" evidence="7">
    <location>
        <begin position="33"/>
        <end position="80"/>
    </location>
</feature>
<comment type="similarity">
    <text evidence="2">Belongs to the HOP2 family.</text>
</comment>
<organism evidence="8 9">
    <name type="scientific">Corynespora cassiicola Philippines</name>
    <dbReference type="NCBI Taxonomy" id="1448308"/>
    <lineage>
        <taxon>Eukaryota</taxon>
        <taxon>Fungi</taxon>
        <taxon>Dikarya</taxon>
        <taxon>Ascomycota</taxon>
        <taxon>Pezizomycotina</taxon>
        <taxon>Dothideomycetes</taxon>
        <taxon>Pleosporomycetidae</taxon>
        <taxon>Pleosporales</taxon>
        <taxon>Corynesporascaceae</taxon>
        <taxon>Corynespora</taxon>
    </lineage>
</organism>
<dbReference type="GO" id="GO:0000794">
    <property type="term" value="C:condensed nuclear chromosome"/>
    <property type="evidence" value="ECO:0007669"/>
    <property type="project" value="TreeGrafter"/>
</dbReference>
<feature type="coiled-coil region" evidence="6">
    <location>
        <begin position="131"/>
        <end position="158"/>
    </location>
</feature>
<evidence type="ECO:0000256" key="3">
    <source>
        <dbReference type="ARBA" id="ARBA00023172"/>
    </source>
</evidence>
<dbReference type="GO" id="GO:0120231">
    <property type="term" value="C:DNA recombinase auxiliary factor complex"/>
    <property type="evidence" value="ECO:0007669"/>
    <property type="project" value="TreeGrafter"/>
</dbReference>
<reference evidence="8 9" key="1">
    <citation type="journal article" date="2018" name="Front. Microbiol.">
        <title>Genome-Wide Analysis of Corynespora cassiicola Leaf Fall Disease Putative Effectors.</title>
        <authorList>
            <person name="Lopez D."/>
            <person name="Ribeiro S."/>
            <person name="Label P."/>
            <person name="Fumanal B."/>
            <person name="Venisse J.S."/>
            <person name="Kohler A."/>
            <person name="de Oliveira R.R."/>
            <person name="Labutti K."/>
            <person name="Lipzen A."/>
            <person name="Lail K."/>
            <person name="Bauer D."/>
            <person name="Ohm R.A."/>
            <person name="Barry K.W."/>
            <person name="Spatafora J."/>
            <person name="Grigoriev I.V."/>
            <person name="Martin F.M."/>
            <person name="Pujade-Renaud V."/>
        </authorList>
    </citation>
    <scope>NUCLEOTIDE SEQUENCE [LARGE SCALE GENOMIC DNA]</scope>
    <source>
        <strain evidence="8 9">Philippines</strain>
    </source>
</reference>
<dbReference type="GO" id="GO:0010774">
    <property type="term" value="P:meiotic strand invasion involved in reciprocal meiotic recombination"/>
    <property type="evidence" value="ECO:0007669"/>
    <property type="project" value="TreeGrafter"/>
</dbReference>
<dbReference type="InterPro" id="IPR010776">
    <property type="entry name" value="Hop2_WH_dom"/>
</dbReference>
<name>A0A2T2NBS5_CORCC</name>
<dbReference type="EMBL" id="KZ678141">
    <property type="protein sequence ID" value="PSN62839.1"/>
    <property type="molecule type" value="Genomic_DNA"/>
</dbReference>
<dbReference type="GO" id="GO:0003690">
    <property type="term" value="F:double-stranded DNA binding"/>
    <property type="evidence" value="ECO:0007669"/>
    <property type="project" value="TreeGrafter"/>
</dbReference>
<evidence type="ECO:0000256" key="1">
    <source>
        <dbReference type="ARBA" id="ARBA00004123"/>
    </source>
</evidence>
<keyword evidence="3" id="KW-0233">DNA recombination</keyword>
<evidence type="ECO:0000256" key="5">
    <source>
        <dbReference type="ARBA" id="ARBA00023254"/>
    </source>
</evidence>
<dbReference type="PANTHER" id="PTHR15938">
    <property type="entry name" value="TBP-1 INTERACTING PROTEIN"/>
    <property type="match status" value="1"/>
</dbReference>
<keyword evidence="6" id="KW-0175">Coiled coil</keyword>
<keyword evidence="9" id="KW-1185">Reference proteome</keyword>
<dbReference type="GO" id="GO:0007129">
    <property type="term" value="P:homologous chromosome pairing at meiosis"/>
    <property type="evidence" value="ECO:0007669"/>
    <property type="project" value="TreeGrafter"/>
</dbReference>
<dbReference type="STRING" id="1448308.A0A2T2NBS5"/>
<dbReference type="Proteomes" id="UP000240883">
    <property type="component" value="Unassembled WGS sequence"/>
</dbReference>
<comment type="subcellular location">
    <subcellularLocation>
        <location evidence="1">Nucleus</location>
    </subcellularLocation>
</comment>
<evidence type="ECO:0000259" key="7">
    <source>
        <dbReference type="Pfam" id="PF07106"/>
    </source>
</evidence>
<accession>A0A2T2NBS5</accession>
<evidence type="ECO:0000256" key="4">
    <source>
        <dbReference type="ARBA" id="ARBA00023242"/>
    </source>
</evidence>
<dbReference type="GO" id="GO:0000709">
    <property type="term" value="P:meiotic joint molecule formation"/>
    <property type="evidence" value="ECO:0007669"/>
    <property type="project" value="TreeGrafter"/>
</dbReference>
<dbReference type="PANTHER" id="PTHR15938:SF0">
    <property type="entry name" value="HOMOLOGOUS-PAIRING PROTEIN 2 HOMOLOG"/>
    <property type="match status" value="1"/>
</dbReference>
<evidence type="ECO:0000313" key="8">
    <source>
        <dbReference type="EMBL" id="PSN62839.1"/>
    </source>
</evidence>
<dbReference type="Gene3D" id="1.10.10.10">
    <property type="entry name" value="Winged helix-like DNA-binding domain superfamily/Winged helix DNA-binding domain"/>
    <property type="match status" value="1"/>
</dbReference>
<gene>
    <name evidence="8" type="ORF">BS50DRAFT_502630</name>
</gene>